<gene>
    <name evidence="2" type="ORF">D3230_06195</name>
</gene>
<name>A0ABS1SEB7_9MICO</name>
<dbReference type="InterPro" id="IPR052512">
    <property type="entry name" value="4CMD/NDH-1_regulator"/>
</dbReference>
<dbReference type="Pfam" id="PF02627">
    <property type="entry name" value="CMD"/>
    <property type="match status" value="1"/>
</dbReference>
<protein>
    <submittedName>
        <fullName evidence="2">4-carboxymuconolactone decarboxylase</fullName>
    </submittedName>
</protein>
<accession>A0ABS1SEB7</accession>
<sequence>MDTTESRIETGRRIRTEVLGAEHVARSVGTADEFSMPMQELVMEYCWGEVWARPGLDRRSRSLLNLGMLVALGKTHELAVHVRGALNNGLSPEEIREALMQTAIYCGVPAALEAFRVAKSVLDERKTQ</sequence>
<dbReference type="InterPro" id="IPR029032">
    <property type="entry name" value="AhpD-like"/>
</dbReference>
<evidence type="ECO:0000313" key="3">
    <source>
        <dbReference type="Proteomes" id="UP001645859"/>
    </source>
</evidence>
<dbReference type="Gene3D" id="1.20.1290.10">
    <property type="entry name" value="AhpD-like"/>
    <property type="match status" value="1"/>
</dbReference>
<dbReference type="PANTHER" id="PTHR33570">
    <property type="entry name" value="4-CARBOXYMUCONOLACTONE DECARBOXYLASE FAMILY PROTEIN"/>
    <property type="match status" value="1"/>
</dbReference>
<organism evidence="2 3">
    <name type="scientific">Leucobacter chromiireducens subsp. solipictus</name>
    <dbReference type="NCBI Taxonomy" id="398235"/>
    <lineage>
        <taxon>Bacteria</taxon>
        <taxon>Bacillati</taxon>
        <taxon>Actinomycetota</taxon>
        <taxon>Actinomycetes</taxon>
        <taxon>Micrococcales</taxon>
        <taxon>Microbacteriaceae</taxon>
        <taxon>Leucobacter</taxon>
    </lineage>
</organism>
<proteinExistence type="predicted"/>
<keyword evidence="3" id="KW-1185">Reference proteome</keyword>
<dbReference type="PANTHER" id="PTHR33570:SF2">
    <property type="entry name" value="CARBOXYMUCONOLACTONE DECARBOXYLASE-LIKE DOMAIN-CONTAINING PROTEIN"/>
    <property type="match status" value="1"/>
</dbReference>
<dbReference type="Proteomes" id="UP001645859">
    <property type="component" value="Unassembled WGS sequence"/>
</dbReference>
<evidence type="ECO:0000313" key="2">
    <source>
        <dbReference type="EMBL" id="MBL3678885.1"/>
    </source>
</evidence>
<dbReference type="RefSeq" id="WP_202344160.1">
    <property type="nucleotide sequence ID" value="NZ_BAAAPI010000013.1"/>
</dbReference>
<dbReference type="SUPFAM" id="SSF69118">
    <property type="entry name" value="AhpD-like"/>
    <property type="match status" value="1"/>
</dbReference>
<dbReference type="InterPro" id="IPR003779">
    <property type="entry name" value="CMD-like"/>
</dbReference>
<dbReference type="EMBL" id="QYAC01000003">
    <property type="protein sequence ID" value="MBL3678885.1"/>
    <property type="molecule type" value="Genomic_DNA"/>
</dbReference>
<reference evidence="2 3" key="1">
    <citation type="submission" date="2018-09" db="EMBL/GenBank/DDBJ databases">
        <title>Comparative genomics of Leucobacter spp.</title>
        <authorList>
            <person name="Reis A.C."/>
            <person name="Kolvenbach B.A."/>
            <person name="Corvini P.F.X."/>
            <person name="Nunes O.C."/>
        </authorList>
    </citation>
    <scope>NUCLEOTIDE SEQUENCE [LARGE SCALE GENOMIC DNA]</scope>
    <source>
        <strain evidence="2 3">TAN 31504</strain>
    </source>
</reference>
<feature type="domain" description="Carboxymuconolactone decarboxylase-like" evidence="1">
    <location>
        <begin position="38"/>
        <end position="119"/>
    </location>
</feature>
<comment type="caution">
    <text evidence="2">The sequence shown here is derived from an EMBL/GenBank/DDBJ whole genome shotgun (WGS) entry which is preliminary data.</text>
</comment>
<evidence type="ECO:0000259" key="1">
    <source>
        <dbReference type="Pfam" id="PF02627"/>
    </source>
</evidence>